<comment type="caution">
    <text evidence="4">The sequence shown here is derived from an EMBL/GenBank/DDBJ whole genome shotgun (WGS) entry which is preliminary data.</text>
</comment>
<dbReference type="Gene3D" id="2.60.120.200">
    <property type="match status" value="1"/>
</dbReference>
<name>A0A2G9ZF65_9BACT</name>
<dbReference type="AlphaFoldDB" id="A0A2G9ZF65"/>
<evidence type="ECO:0000256" key="1">
    <source>
        <dbReference type="ARBA" id="ARBA00022729"/>
    </source>
</evidence>
<reference evidence="4 5" key="1">
    <citation type="submission" date="2017-09" db="EMBL/GenBank/DDBJ databases">
        <title>Depth-based differentiation of microbial function through sediment-hosted aquifers and enrichment of novel symbionts in the deep terrestrial subsurface.</title>
        <authorList>
            <person name="Probst A.J."/>
            <person name="Ladd B."/>
            <person name="Jarett J.K."/>
            <person name="Geller-Mcgrath D.E."/>
            <person name="Sieber C.M."/>
            <person name="Emerson J.B."/>
            <person name="Anantharaman K."/>
            <person name="Thomas B.C."/>
            <person name="Malmstrom R."/>
            <person name="Stieglmeier M."/>
            <person name="Klingl A."/>
            <person name="Woyke T."/>
            <person name="Ryan C.M."/>
            <person name="Banfield J.F."/>
        </authorList>
    </citation>
    <scope>NUCLEOTIDE SEQUENCE [LARGE SCALE GENOMIC DNA]</scope>
    <source>
        <strain evidence="4">CG23_combo_of_CG06-09_8_20_14_all_37_87_8</strain>
    </source>
</reference>
<evidence type="ECO:0000256" key="2">
    <source>
        <dbReference type="ARBA" id="ARBA00023157"/>
    </source>
</evidence>
<dbReference type="EMBL" id="PCSB01000031">
    <property type="protein sequence ID" value="PIP31815.1"/>
    <property type="molecule type" value="Genomic_DNA"/>
</dbReference>
<accession>A0A2G9ZF65</accession>
<keyword evidence="2" id="KW-1015">Disulfide bond</keyword>
<gene>
    <name evidence="4" type="ORF">COX24_01585</name>
</gene>
<organism evidence="4 5">
    <name type="scientific">bacterium (Candidatus Gribaldobacteria) CG23_combo_of_CG06-09_8_20_14_all_37_87_8</name>
    <dbReference type="NCBI Taxonomy" id="2014278"/>
    <lineage>
        <taxon>Bacteria</taxon>
        <taxon>Candidatus Gribaldobacteria</taxon>
    </lineage>
</organism>
<feature type="domain" description="LamG-like jellyroll fold" evidence="3">
    <location>
        <begin position="18"/>
        <end position="160"/>
    </location>
</feature>
<dbReference type="InterPro" id="IPR006558">
    <property type="entry name" value="LamG-like"/>
</dbReference>
<feature type="non-terminal residue" evidence="4">
    <location>
        <position position="1"/>
    </location>
</feature>
<dbReference type="Pfam" id="PF13385">
    <property type="entry name" value="Laminin_G_3"/>
    <property type="match status" value="1"/>
</dbReference>
<keyword evidence="1" id="KW-0732">Signal</keyword>
<dbReference type="Proteomes" id="UP000230447">
    <property type="component" value="Unassembled WGS sequence"/>
</dbReference>
<dbReference type="SUPFAM" id="SSF49899">
    <property type="entry name" value="Concanavalin A-like lectins/glucanases"/>
    <property type="match status" value="1"/>
</dbReference>
<dbReference type="SMART" id="SM00560">
    <property type="entry name" value="LamGL"/>
    <property type="match status" value="1"/>
</dbReference>
<evidence type="ECO:0000259" key="3">
    <source>
        <dbReference type="SMART" id="SM00560"/>
    </source>
</evidence>
<evidence type="ECO:0000313" key="5">
    <source>
        <dbReference type="Proteomes" id="UP000230447"/>
    </source>
</evidence>
<evidence type="ECO:0000313" key="4">
    <source>
        <dbReference type="EMBL" id="PIP31815.1"/>
    </source>
</evidence>
<proteinExistence type="predicted"/>
<sequence length="184" mass="20022">GNDYVAFPLKEASNVRGTFEEWVKPAGWNGGDGSYQGSFQTSPPGSWGNGLGQMIIVDQWSTTFYFRIVPDGGCCPIDVTFPTAGVFSNGTWTHIVATWDKPTNTVAVYINGKLKVKRTNWTQAISTPFAANVYSGIGNDRYYRGSIDEVRLYSTPLPLAAIQQHYAAGLANHQPLAYGTDGTD</sequence>
<dbReference type="InterPro" id="IPR013320">
    <property type="entry name" value="ConA-like_dom_sf"/>
</dbReference>
<protein>
    <recommendedName>
        <fullName evidence="3">LamG-like jellyroll fold domain-containing protein</fullName>
    </recommendedName>
</protein>